<keyword evidence="2" id="KW-1133">Transmembrane helix</keyword>
<keyword evidence="2" id="KW-0812">Transmembrane</keyword>
<evidence type="ECO:0000313" key="3">
    <source>
        <dbReference type="EMBL" id="DAD95620.1"/>
    </source>
</evidence>
<reference evidence="3" key="1">
    <citation type="journal article" date="2021" name="Proc. Natl. Acad. Sci. U.S.A.">
        <title>A Catalog of Tens of Thousands of Viruses from Human Metagenomes Reveals Hidden Associations with Chronic Diseases.</title>
        <authorList>
            <person name="Tisza M.J."/>
            <person name="Buck C.B."/>
        </authorList>
    </citation>
    <scope>NUCLEOTIDE SEQUENCE</scope>
    <source>
        <strain evidence="3">CtQU013</strain>
    </source>
</reference>
<dbReference type="InterPro" id="IPR010090">
    <property type="entry name" value="Phage_tape_meas"/>
</dbReference>
<protein>
    <submittedName>
        <fullName evidence="3">Tail tape measure</fullName>
    </submittedName>
</protein>
<dbReference type="NCBIfam" id="TIGR01760">
    <property type="entry name" value="tape_meas_TP901"/>
    <property type="match status" value="1"/>
</dbReference>
<feature type="transmembrane region" description="Helical" evidence="2">
    <location>
        <begin position="405"/>
        <end position="428"/>
    </location>
</feature>
<proteinExistence type="predicted"/>
<keyword evidence="1" id="KW-1245">Viral tail assembly</keyword>
<evidence type="ECO:0000256" key="1">
    <source>
        <dbReference type="ARBA" id="ARBA00022465"/>
    </source>
</evidence>
<feature type="transmembrane region" description="Helical" evidence="2">
    <location>
        <begin position="358"/>
        <end position="377"/>
    </location>
</feature>
<keyword evidence="2" id="KW-0472">Membrane</keyword>
<dbReference type="EMBL" id="BK015198">
    <property type="protein sequence ID" value="DAD95620.1"/>
    <property type="molecule type" value="Genomic_DNA"/>
</dbReference>
<name>A0A8S5NMM7_9CAUD</name>
<dbReference type="GO" id="GO:0098003">
    <property type="term" value="P:viral tail assembly"/>
    <property type="evidence" value="ECO:0007669"/>
    <property type="project" value="UniProtKB-KW"/>
</dbReference>
<keyword evidence="1" id="KW-1188">Viral release from host cell</keyword>
<sequence length="567" mass="59541">MAATNKVFSLKTVLACQDEISEKLKKVRTNLRSLDRAFDRVSRSAGDVASKVFAPLMAVGGAGLFSVASSVQTFIELGDAIDKASQRAGVGTGALQKLRFAAKLSGMDAEEMDRALSKLSGEMGKAASGENKKLPQLFSDLGVSWKDAKGHVKDSATVFRELSEAIKVNENPAARLQILTDVFGDKLAARLIPLMKDGAAGLDEMSKKAEELGIVVSSDDVKAAAELGDTMDIFHMSLSALQTTIGARLAPVIKRVVERLEDVIGRNKELISQKIAEAVQAFSDALERVPWDTVITVISSVISAFGWVFNAIGGVNTILAVLAGVGIGRFIMSVARLVSALNGVRVVFMASFGLPGLLIAGAVAAVVYLATVIYQHWDVISGKLRILAAKFYEVAGPVIRVLKTVFLAFAGVLAVSIGTTIDAISAIIRGLSPVIRVIGGALVFLAGMVRDAFVALTFPIRAAWDALKPILQPIFDWIMSKLDALANLAPSWLKDLVGWSGGGTAPAPAVPGVPATGGSPSSPAAGVGSMTIHVVGENGAKARIDNLDARNMNISADAKSYDPGDSF</sequence>
<organism evidence="3">
    <name type="scientific">Siphoviridae sp. ctQU013</name>
    <dbReference type="NCBI Taxonomy" id="2826329"/>
    <lineage>
        <taxon>Viruses</taxon>
        <taxon>Duplodnaviria</taxon>
        <taxon>Heunggongvirae</taxon>
        <taxon>Uroviricota</taxon>
        <taxon>Caudoviricetes</taxon>
    </lineage>
</organism>
<feature type="transmembrane region" description="Helical" evidence="2">
    <location>
        <begin position="304"/>
        <end position="327"/>
    </location>
</feature>
<feature type="transmembrane region" description="Helical" evidence="2">
    <location>
        <begin position="434"/>
        <end position="458"/>
    </location>
</feature>
<accession>A0A8S5NMM7</accession>
<evidence type="ECO:0000256" key="2">
    <source>
        <dbReference type="SAM" id="Phobius"/>
    </source>
</evidence>